<evidence type="ECO:0000256" key="8">
    <source>
        <dbReference type="ARBA" id="ARBA00023163"/>
    </source>
</evidence>
<keyword evidence="3" id="KW-0863">Zinc-finger</keyword>
<evidence type="ECO:0000256" key="4">
    <source>
        <dbReference type="ARBA" id="ARBA00022833"/>
    </source>
</evidence>
<evidence type="ECO:0000256" key="6">
    <source>
        <dbReference type="ARBA" id="ARBA00023015"/>
    </source>
</evidence>
<evidence type="ECO:0000256" key="2">
    <source>
        <dbReference type="ARBA" id="ARBA00022723"/>
    </source>
</evidence>
<evidence type="ECO:0000313" key="12">
    <source>
        <dbReference type="EMBL" id="CAH0382625.1"/>
    </source>
</evidence>
<organism evidence="12 13">
    <name type="scientific">Bemisia tabaci</name>
    <name type="common">Sweetpotato whitefly</name>
    <name type="synonym">Aleurodes tabaci</name>
    <dbReference type="NCBI Taxonomy" id="7038"/>
    <lineage>
        <taxon>Eukaryota</taxon>
        <taxon>Metazoa</taxon>
        <taxon>Ecdysozoa</taxon>
        <taxon>Arthropoda</taxon>
        <taxon>Hexapoda</taxon>
        <taxon>Insecta</taxon>
        <taxon>Pterygota</taxon>
        <taxon>Neoptera</taxon>
        <taxon>Paraneoptera</taxon>
        <taxon>Hemiptera</taxon>
        <taxon>Sternorrhyncha</taxon>
        <taxon>Aleyrodoidea</taxon>
        <taxon>Aleyrodidae</taxon>
        <taxon>Aleyrodinae</taxon>
        <taxon>Bemisia</taxon>
    </lineage>
</organism>
<evidence type="ECO:0000313" key="13">
    <source>
        <dbReference type="Proteomes" id="UP001152759"/>
    </source>
</evidence>
<name>A0A9N9ZYZ5_BEMTA</name>
<dbReference type="GO" id="GO:0006325">
    <property type="term" value="P:chromatin organization"/>
    <property type="evidence" value="ECO:0007669"/>
    <property type="project" value="UniProtKB-KW"/>
</dbReference>
<accession>A0A9N9ZYZ5</accession>
<feature type="compositionally biased region" description="Basic residues" evidence="11">
    <location>
        <begin position="160"/>
        <end position="171"/>
    </location>
</feature>
<comment type="function">
    <text evidence="10">Component of the transcription regulatory histone acetylation (HAT) complex SAGA, a multiprotein complex that activates transcription by remodeling chromatin and mediating histone acetylation and deubiquitination. Within the SAGA complex, participates in a subcomplex that specifically deubiquitinates histone H2B. The SAGA complex is recruited to specific gene promoters by activators, where it is required for transcription.</text>
</comment>
<proteinExistence type="inferred from homology"/>
<gene>
    <name evidence="12" type="ORF">BEMITA_LOCUS2143</name>
</gene>
<dbReference type="KEGG" id="btab:109040423"/>
<keyword evidence="6" id="KW-0805">Transcription regulation</keyword>
<reference evidence="12" key="1">
    <citation type="submission" date="2021-12" db="EMBL/GenBank/DDBJ databases">
        <authorList>
            <person name="King R."/>
        </authorList>
    </citation>
    <scope>NUCLEOTIDE SEQUENCE</scope>
</reference>
<evidence type="ECO:0000256" key="3">
    <source>
        <dbReference type="ARBA" id="ARBA00022771"/>
    </source>
</evidence>
<evidence type="ECO:0000256" key="10">
    <source>
        <dbReference type="RuleBase" id="RU261113"/>
    </source>
</evidence>
<comment type="similarity">
    <text evidence="10">Belongs to the SGF11 family.</text>
</comment>
<evidence type="ECO:0000256" key="9">
    <source>
        <dbReference type="ARBA" id="ARBA00023242"/>
    </source>
</evidence>
<feature type="region of interest" description="Disordered" evidence="11">
    <location>
        <begin position="157"/>
        <end position="178"/>
    </location>
</feature>
<keyword evidence="2" id="KW-0479">Metal-binding</keyword>
<keyword evidence="8" id="KW-0804">Transcription</keyword>
<dbReference type="GO" id="GO:0003713">
    <property type="term" value="F:transcription coactivator activity"/>
    <property type="evidence" value="ECO:0007669"/>
    <property type="project" value="TreeGrafter"/>
</dbReference>
<evidence type="ECO:0000256" key="11">
    <source>
        <dbReference type="SAM" id="MobiDB-lite"/>
    </source>
</evidence>
<keyword evidence="9" id="KW-0539">Nucleus</keyword>
<dbReference type="PANTHER" id="PTHR46367:SF1">
    <property type="entry name" value="ATAXIN-7-LIKE PROTEIN 3"/>
    <property type="match status" value="1"/>
</dbReference>
<dbReference type="EMBL" id="OU963862">
    <property type="protein sequence ID" value="CAH0382625.1"/>
    <property type="molecule type" value="Genomic_DNA"/>
</dbReference>
<keyword evidence="4" id="KW-0862">Zinc</keyword>
<dbReference type="InterPro" id="IPR051078">
    <property type="entry name" value="SGF11"/>
</dbReference>
<comment type="subunit">
    <text evidence="10">Component of some SAGA transcription coactivator-HAT complexes.</text>
</comment>
<dbReference type="Proteomes" id="UP001152759">
    <property type="component" value="Chromosome 1"/>
</dbReference>
<evidence type="ECO:0000256" key="7">
    <source>
        <dbReference type="ARBA" id="ARBA00023159"/>
    </source>
</evidence>
<feature type="region of interest" description="Disordered" evidence="11">
    <location>
        <begin position="215"/>
        <end position="235"/>
    </location>
</feature>
<keyword evidence="13" id="KW-1185">Reference proteome</keyword>
<dbReference type="PANTHER" id="PTHR46367">
    <property type="entry name" value="ATAXIN-7-LIKE PROTEIN 3"/>
    <property type="match status" value="1"/>
</dbReference>
<dbReference type="GO" id="GO:0000124">
    <property type="term" value="C:SAGA complex"/>
    <property type="evidence" value="ECO:0007669"/>
    <property type="project" value="TreeGrafter"/>
</dbReference>
<evidence type="ECO:0000256" key="5">
    <source>
        <dbReference type="ARBA" id="ARBA00022853"/>
    </source>
</evidence>
<sequence>MSEDCSKLDRLKSDFVHLFLQQSETADNVSKYVYDNLLDESILECIFEIHHNASLGKYSPENDEPLLTESTPDMTVTSAAQHLKKAVKCVCPNCNRGRILPSKFAPHLECCMGMKRNSSRIASQRIANTGKESSYIETMSDDDEDWQICSEKQKTSKKLDLKKKKTKKGPRPKASVPSDIAPINVESVDNLATLLSLDSSSRTWDTETNTCMYLTDSPLSRKKEKSKSKLKASTP</sequence>
<dbReference type="OrthoDB" id="21557at2759"/>
<dbReference type="InterPro" id="IPR013246">
    <property type="entry name" value="SAGA_su_Sgf11"/>
</dbReference>
<comment type="subcellular location">
    <subcellularLocation>
        <location evidence="1 10">Nucleus</location>
    </subcellularLocation>
</comment>
<keyword evidence="7 10" id="KW-0010">Activator</keyword>
<dbReference type="GO" id="GO:0008270">
    <property type="term" value="F:zinc ion binding"/>
    <property type="evidence" value="ECO:0007669"/>
    <property type="project" value="UniProtKB-KW"/>
</dbReference>
<protein>
    <recommendedName>
        <fullName evidence="10">SAGA-associated factor 11</fullName>
    </recommendedName>
</protein>
<evidence type="ECO:0000256" key="1">
    <source>
        <dbReference type="ARBA" id="ARBA00004123"/>
    </source>
</evidence>
<dbReference type="AlphaFoldDB" id="A0A9N9ZYZ5"/>
<dbReference type="Pfam" id="PF08209">
    <property type="entry name" value="Sgf11"/>
    <property type="match status" value="1"/>
</dbReference>
<dbReference type="GO" id="GO:0006357">
    <property type="term" value="P:regulation of transcription by RNA polymerase II"/>
    <property type="evidence" value="ECO:0007669"/>
    <property type="project" value="TreeGrafter"/>
</dbReference>
<feature type="compositionally biased region" description="Basic residues" evidence="11">
    <location>
        <begin position="220"/>
        <end position="235"/>
    </location>
</feature>
<keyword evidence="5" id="KW-0156">Chromatin regulator</keyword>
<dbReference type="GO" id="GO:0071819">
    <property type="term" value="C:DUBm complex"/>
    <property type="evidence" value="ECO:0007669"/>
    <property type="project" value="TreeGrafter"/>
</dbReference>